<proteinExistence type="predicted"/>
<accession>A0A6D2KIU6</accession>
<keyword evidence="4" id="KW-1185">Reference proteome</keyword>
<reference evidence="3" key="1">
    <citation type="submission" date="2020-01" db="EMBL/GenBank/DDBJ databases">
        <authorList>
            <person name="Mishra B."/>
        </authorList>
    </citation>
    <scope>NUCLEOTIDE SEQUENCE [LARGE SCALE GENOMIC DNA]</scope>
</reference>
<feature type="compositionally biased region" description="Polar residues" evidence="1">
    <location>
        <begin position="170"/>
        <end position="184"/>
    </location>
</feature>
<dbReference type="SUPFAM" id="SSF50249">
    <property type="entry name" value="Nucleic acid-binding proteins"/>
    <property type="match status" value="1"/>
</dbReference>
<feature type="transmembrane region" description="Helical" evidence="2">
    <location>
        <begin position="25"/>
        <end position="48"/>
    </location>
</feature>
<name>A0A6D2KIU6_9BRAS</name>
<evidence type="ECO:0000256" key="1">
    <source>
        <dbReference type="SAM" id="MobiDB-lite"/>
    </source>
</evidence>
<feature type="compositionally biased region" description="Basic and acidic residues" evidence="1">
    <location>
        <begin position="230"/>
        <end position="244"/>
    </location>
</feature>
<gene>
    <name evidence="3" type="ORF">MERR_LOCUS34862</name>
</gene>
<organism evidence="3 4">
    <name type="scientific">Microthlaspi erraticum</name>
    <dbReference type="NCBI Taxonomy" id="1685480"/>
    <lineage>
        <taxon>Eukaryota</taxon>
        <taxon>Viridiplantae</taxon>
        <taxon>Streptophyta</taxon>
        <taxon>Embryophyta</taxon>
        <taxon>Tracheophyta</taxon>
        <taxon>Spermatophyta</taxon>
        <taxon>Magnoliopsida</taxon>
        <taxon>eudicotyledons</taxon>
        <taxon>Gunneridae</taxon>
        <taxon>Pentapetalae</taxon>
        <taxon>rosids</taxon>
        <taxon>malvids</taxon>
        <taxon>Brassicales</taxon>
        <taxon>Brassicaceae</taxon>
        <taxon>Coluteocarpeae</taxon>
        <taxon>Microthlaspi</taxon>
    </lineage>
</organism>
<keyword evidence="2" id="KW-0472">Membrane</keyword>
<keyword evidence="2" id="KW-0812">Transmembrane</keyword>
<feature type="region of interest" description="Disordered" evidence="1">
    <location>
        <begin position="170"/>
        <end position="244"/>
    </location>
</feature>
<sequence length="244" mass="26643">MSFTTHVNSFKFNAFVFPLCTLLKIAPTSSCLFISIDIIVAIVITWNICICRFKLHLLVEDDSAKTKVMLLDSVAYGIVDKTASFLLNGSYDEIQDPELIPDDVKSLVGKSFEFLVGVEKEHIVYGNDTYKVHKVKKGLLILDTESGDGPFIAIDNGSTIASGEELSVVKSNSQSISDDGSTPSPKRDFESMHGVPAGSSTSKKHCPKQLPTEASRELVNPDGLISQHPEANKSEAKLHQLTEN</sequence>
<protein>
    <recommendedName>
        <fullName evidence="5">DUF223 domain-containing protein</fullName>
    </recommendedName>
</protein>
<comment type="caution">
    <text evidence="3">The sequence shown here is derived from an EMBL/GenBank/DDBJ whole genome shotgun (WGS) entry which is preliminary data.</text>
</comment>
<dbReference type="AlphaFoldDB" id="A0A6D2KIU6"/>
<dbReference type="Gene3D" id="2.40.50.140">
    <property type="entry name" value="Nucleic acid-binding proteins"/>
    <property type="match status" value="1"/>
</dbReference>
<dbReference type="EMBL" id="CACVBM020001380">
    <property type="protein sequence ID" value="CAA7047627.1"/>
    <property type="molecule type" value="Genomic_DNA"/>
</dbReference>
<evidence type="ECO:0000256" key="2">
    <source>
        <dbReference type="SAM" id="Phobius"/>
    </source>
</evidence>
<evidence type="ECO:0000313" key="3">
    <source>
        <dbReference type="EMBL" id="CAA7047627.1"/>
    </source>
</evidence>
<keyword evidence="2" id="KW-1133">Transmembrane helix</keyword>
<dbReference type="OrthoDB" id="1112646at2759"/>
<dbReference type="InterPro" id="IPR012340">
    <property type="entry name" value="NA-bd_OB-fold"/>
</dbReference>
<dbReference type="Proteomes" id="UP000467841">
    <property type="component" value="Unassembled WGS sequence"/>
</dbReference>
<evidence type="ECO:0000313" key="4">
    <source>
        <dbReference type="Proteomes" id="UP000467841"/>
    </source>
</evidence>
<evidence type="ECO:0008006" key="5">
    <source>
        <dbReference type="Google" id="ProtNLM"/>
    </source>
</evidence>